<feature type="chain" id="PRO_5016886718" evidence="11">
    <location>
        <begin position="25"/>
        <end position="354"/>
    </location>
</feature>
<comment type="similarity">
    <text evidence="1 9">Belongs to the peptidase S11 family.</text>
</comment>
<feature type="active site" evidence="7">
    <location>
        <position position="115"/>
    </location>
</feature>
<keyword evidence="2 11" id="KW-0732">Signal</keyword>
<feature type="active site" description="Proton acceptor" evidence="7">
    <location>
        <position position="58"/>
    </location>
</feature>
<sequence length="354" mass="37661">MWTRLRSLLAAVALAGLCVSFVTAARAGDAAIVIDQATGQVITDVNADQPNHPASLAKMMTLYITFQQLQTGKLKVDQSLPVSAWAASKAPTKLGLRAGQNITVLDCILGMITKSANDAATVAAEGIGGSEDGFADMMNAQATRLGMTHTHFANASGLPDPTDTTTARDMVTLAMALYHDFPQYTQYFATKEFVFRGRLVRGHNNLMNHYPGMDGLKTGFTNVAGYNLASTAERDGHRLFGVVLAGRTAGIRDRLMARLLDDGFQNRETPAVLVAAAGRDSNGTARRLLAALSPISSAEAETVSLSPAPAPRCHHCRKRKRAAPVAHTGCTARKKGAACPQPVMAKRKASQDDE</sequence>
<keyword evidence="6" id="KW-0961">Cell wall biogenesis/degradation</keyword>
<keyword evidence="5" id="KW-0573">Peptidoglycan synthesis</keyword>
<organism evidence="13 14">
    <name type="scientific">Dyella psychrodurans</name>
    <dbReference type="NCBI Taxonomy" id="1927960"/>
    <lineage>
        <taxon>Bacteria</taxon>
        <taxon>Pseudomonadati</taxon>
        <taxon>Pseudomonadota</taxon>
        <taxon>Gammaproteobacteria</taxon>
        <taxon>Lysobacterales</taxon>
        <taxon>Rhodanobacteraceae</taxon>
        <taxon>Dyella</taxon>
    </lineage>
</organism>
<keyword evidence="13" id="KW-0645">Protease</keyword>
<evidence type="ECO:0000256" key="6">
    <source>
        <dbReference type="ARBA" id="ARBA00023316"/>
    </source>
</evidence>
<evidence type="ECO:0000256" key="10">
    <source>
        <dbReference type="SAM" id="MobiDB-lite"/>
    </source>
</evidence>
<dbReference type="Proteomes" id="UP000255334">
    <property type="component" value="Unassembled WGS sequence"/>
</dbReference>
<accession>A0A370XB82</accession>
<dbReference type="SUPFAM" id="SSF56601">
    <property type="entry name" value="beta-lactamase/transpeptidase-like"/>
    <property type="match status" value="1"/>
</dbReference>
<dbReference type="PANTHER" id="PTHR21581:SF6">
    <property type="entry name" value="TRAFFICKING PROTEIN PARTICLE COMPLEX SUBUNIT 12"/>
    <property type="match status" value="1"/>
</dbReference>
<feature type="region of interest" description="Disordered" evidence="10">
    <location>
        <begin position="335"/>
        <end position="354"/>
    </location>
</feature>
<dbReference type="GO" id="GO:0009002">
    <property type="term" value="F:serine-type D-Ala-D-Ala carboxypeptidase activity"/>
    <property type="evidence" value="ECO:0007669"/>
    <property type="project" value="InterPro"/>
</dbReference>
<evidence type="ECO:0000256" key="7">
    <source>
        <dbReference type="PIRSR" id="PIRSR618044-1"/>
    </source>
</evidence>
<dbReference type="Pfam" id="PF00768">
    <property type="entry name" value="Peptidase_S11"/>
    <property type="match status" value="1"/>
</dbReference>
<feature type="domain" description="Peptidase S11 D-alanyl-D-alanine carboxypeptidase A N-terminal" evidence="12">
    <location>
        <begin position="27"/>
        <end position="246"/>
    </location>
</feature>
<evidence type="ECO:0000256" key="5">
    <source>
        <dbReference type="ARBA" id="ARBA00022984"/>
    </source>
</evidence>
<dbReference type="OrthoDB" id="9795979at2"/>
<proteinExistence type="inferred from homology"/>
<dbReference type="Gene3D" id="3.40.710.10">
    <property type="entry name" value="DD-peptidase/beta-lactamase superfamily"/>
    <property type="match status" value="1"/>
</dbReference>
<feature type="active site" description="Acyl-ester intermediate" evidence="7">
    <location>
        <position position="55"/>
    </location>
</feature>
<dbReference type="AlphaFoldDB" id="A0A370XB82"/>
<dbReference type="GO" id="GO:0071555">
    <property type="term" value="P:cell wall organization"/>
    <property type="evidence" value="ECO:0007669"/>
    <property type="project" value="UniProtKB-KW"/>
</dbReference>
<dbReference type="EMBL" id="QRBF01000002">
    <property type="protein sequence ID" value="RDS85646.1"/>
    <property type="molecule type" value="Genomic_DNA"/>
</dbReference>
<evidence type="ECO:0000256" key="2">
    <source>
        <dbReference type="ARBA" id="ARBA00022729"/>
    </source>
</evidence>
<keyword evidence="3" id="KW-0378">Hydrolase</keyword>
<evidence type="ECO:0000256" key="9">
    <source>
        <dbReference type="RuleBase" id="RU004016"/>
    </source>
</evidence>
<keyword evidence="4" id="KW-0133">Cell shape</keyword>
<dbReference type="InterPro" id="IPR018044">
    <property type="entry name" value="Peptidase_S11"/>
</dbReference>
<evidence type="ECO:0000259" key="12">
    <source>
        <dbReference type="Pfam" id="PF00768"/>
    </source>
</evidence>
<comment type="caution">
    <text evidence="13">The sequence shown here is derived from an EMBL/GenBank/DDBJ whole genome shotgun (WGS) entry which is preliminary data.</text>
</comment>
<feature type="binding site" evidence="8">
    <location>
        <position position="217"/>
    </location>
    <ligand>
        <name>substrate</name>
    </ligand>
</feature>
<protein>
    <submittedName>
        <fullName evidence="13">D-alanyl-D-alanine carboxypeptidase</fullName>
    </submittedName>
</protein>
<feature type="signal peptide" evidence="11">
    <location>
        <begin position="1"/>
        <end position="24"/>
    </location>
</feature>
<dbReference type="PRINTS" id="PR00725">
    <property type="entry name" value="DADACBPTASE1"/>
</dbReference>
<evidence type="ECO:0000256" key="1">
    <source>
        <dbReference type="ARBA" id="ARBA00007164"/>
    </source>
</evidence>
<reference evidence="13 14" key="1">
    <citation type="submission" date="2018-07" db="EMBL/GenBank/DDBJ databases">
        <title>Dyella monticola sp. nov. and Dyella psychrodurans sp. nov. isolated from monsoon evergreen broad-leaved forest soil of Dinghu Mountain, China.</title>
        <authorList>
            <person name="Gao Z."/>
            <person name="Qiu L."/>
        </authorList>
    </citation>
    <scope>NUCLEOTIDE SEQUENCE [LARGE SCALE GENOMIC DNA]</scope>
    <source>
        <strain evidence="13 14">4MSK11</strain>
    </source>
</reference>
<dbReference type="InterPro" id="IPR012338">
    <property type="entry name" value="Beta-lactam/transpept-like"/>
</dbReference>
<keyword evidence="14" id="KW-1185">Reference proteome</keyword>
<evidence type="ECO:0000256" key="8">
    <source>
        <dbReference type="PIRSR" id="PIRSR618044-2"/>
    </source>
</evidence>
<dbReference type="GO" id="GO:0009252">
    <property type="term" value="P:peptidoglycan biosynthetic process"/>
    <property type="evidence" value="ECO:0007669"/>
    <property type="project" value="UniProtKB-KW"/>
</dbReference>
<evidence type="ECO:0000313" key="13">
    <source>
        <dbReference type="EMBL" id="RDS85646.1"/>
    </source>
</evidence>
<dbReference type="GO" id="GO:0008360">
    <property type="term" value="P:regulation of cell shape"/>
    <property type="evidence" value="ECO:0007669"/>
    <property type="project" value="UniProtKB-KW"/>
</dbReference>
<evidence type="ECO:0000256" key="11">
    <source>
        <dbReference type="SAM" id="SignalP"/>
    </source>
</evidence>
<dbReference type="GO" id="GO:0006508">
    <property type="term" value="P:proteolysis"/>
    <property type="evidence" value="ECO:0007669"/>
    <property type="project" value="InterPro"/>
</dbReference>
<keyword evidence="13" id="KW-0121">Carboxypeptidase</keyword>
<dbReference type="PANTHER" id="PTHR21581">
    <property type="entry name" value="D-ALANYL-D-ALANINE CARBOXYPEPTIDASE"/>
    <property type="match status" value="1"/>
</dbReference>
<dbReference type="InterPro" id="IPR001967">
    <property type="entry name" value="Peptidase_S11_N"/>
</dbReference>
<gene>
    <name evidence="13" type="ORF">DWU99_06430</name>
</gene>
<name>A0A370XB82_9GAMM</name>
<evidence type="ECO:0000256" key="4">
    <source>
        <dbReference type="ARBA" id="ARBA00022960"/>
    </source>
</evidence>
<evidence type="ECO:0000256" key="3">
    <source>
        <dbReference type="ARBA" id="ARBA00022801"/>
    </source>
</evidence>
<evidence type="ECO:0000313" key="14">
    <source>
        <dbReference type="Proteomes" id="UP000255334"/>
    </source>
</evidence>